<protein>
    <submittedName>
        <fullName evidence="1">Uncharacterized protein</fullName>
    </submittedName>
</protein>
<organism evidence="1 2">
    <name type="scientific">Piloderma croceum (strain F 1598)</name>
    <dbReference type="NCBI Taxonomy" id="765440"/>
    <lineage>
        <taxon>Eukaryota</taxon>
        <taxon>Fungi</taxon>
        <taxon>Dikarya</taxon>
        <taxon>Basidiomycota</taxon>
        <taxon>Agaricomycotina</taxon>
        <taxon>Agaricomycetes</taxon>
        <taxon>Agaricomycetidae</taxon>
        <taxon>Atheliales</taxon>
        <taxon>Atheliaceae</taxon>
        <taxon>Piloderma</taxon>
    </lineage>
</organism>
<name>A0A0C3GHC4_PILCF</name>
<accession>A0A0C3GHC4</accession>
<sequence length="85" mass="9762">MIHTTSLHGRITERQHTRSSLARQFGQSLACHILEASYERQRFDREANGPERFTSALHRGKLLERTANIAYFFALLTGPSEKHPI</sequence>
<proteinExistence type="predicted"/>
<keyword evidence="2" id="KW-1185">Reference proteome</keyword>
<evidence type="ECO:0000313" key="2">
    <source>
        <dbReference type="Proteomes" id="UP000054166"/>
    </source>
</evidence>
<dbReference type="Proteomes" id="UP000054166">
    <property type="component" value="Unassembled WGS sequence"/>
</dbReference>
<reference evidence="1 2" key="1">
    <citation type="submission" date="2014-04" db="EMBL/GenBank/DDBJ databases">
        <authorList>
            <consortium name="DOE Joint Genome Institute"/>
            <person name="Kuo A."/>
            <person name="Tarkka M."/>
            <person name="Buscot F."/>
            <person name="Kohler A."/>
            <person name="Nagy L.G."/>
            <person name="Floudas D."/>
            <person name="Copeland A."/>
            <person name="Barry K.W."/>
            <person name="Cichocki N."/>
            <person name="Veneault-Fourrey C."/>
            <person name="LaButti K."/>
            <person name="Lindquist E.A."/>
            <person name="Lipzen A."/>
            <person name="Lundell T."/>
            <person name="Morin E."/>
            <person name="Murat C."/>
            <person name="Sun H."/>
            <person name="Tunlid A."/>
            <person name="Henrissat B."/>
            <person name="Grigoriev I.V."/>
            <person name="Hibbett D.S."/>
            <person name="Martin F."/>
            <person name="Nordberg H.P."/>
            <person name="Cantor M.N."/>
            <person name="Hua S.X."/>
        </authorList>
    </citation>
    <scope>NUCLEOTIDE SEQUENCE [LARGE SCALE GENOMIC DNA]</scope>
    <source>
        <strain evidence="1 2">F 1598</strain>
    </source>
</reference>
<dbReference type="EMBL" id="KN832974">
    <property type="protein sequence ID" value="KIM90031.1"/>
    <property type="molecule type" value="Genomic_DNA"/>
</dbReference>
<dbReference type="AlphaFoldDB" id="A0A0C3GHC4"/>
<gene>
    <name evidence="1" type="ORF">PILCRDRAFT_205540</name>
</gene>
<dbReference type="HOGENOM" id="CLU_2513430_0_0_1"/>
<evidence type="ECO:0000313" key="1">
    <source>
        <dbReference type="EMBL" id="KIM90031.1"/>
    </source>
</evidence>
<reference evidence="2" key="2">
    <citation type="submission" date="2015-01" db="EMBL/GenBank/DDBJ databases">
        <title>Evolutionary Origins and Diversification of the Mycorrhizal Mutualists.</title>
        <authorList>
            <consortium name="DOE Joint Genome Institute"/>
            <consortium name="Mycorrhizal Genomics Consortium"/>
            <person name="Kohler A."/>
            <person name="Kuo A."/>
            <person name="Nagy L.G."/>
            <person name="Floudas D."/>
            <person name="Copeland A."/>
            <person name="Barry K.W."/>
            <person name="Cichocki N."/>
            <person name="Veneault-Fourrey C."/>
            <person name="LaButti K."/>
            <person name="Lindquist E.A."/>
            <person name="Lipzen A."/>
            <person name="Lundell T."/>
            <person name="Morin E."/>
            <person name="Murat C."/>
            <person name="Riley R."/>
            <person name="Ohm R."/>
            <person name="Sun H."/>
            <person name="Tunlid A."/>
            <person name="Henrissat B."/>
            <person name="Grigoriev I.V."/>
            <person name="Hibbett D.S."/>
            <person name="Martin F."/>
        </authorList>
    </citation>
    <scope>NUCLEOTIDE SEQUENCE [LARGE SCALE GENOMIC DNA]</scope>
    <source>
        <strain evidence="2">F 1598</strain>
    </source>
</reference>
<dbReference type="InParanoid" id="A0A0C3GHC4"/>